<dbReference type="Proteomes" id="UP000005709">
    <property type="component" value="Unassembled WGS sequence"/>
</dbReference>
<reference evidence="1 2" key="1">
    <citation type="submission" date="2009-07" db="EMBL/GenBank/DDBJ databases">
        <authorList>
            <person name="Madupu R."/>
            <person name="Sebastian Y."/>
            <person name="Durkin A.S."/>
            <person name="Torralba M."/>
            <person name="Methe B."/>
            <person name="Sutton G.G."/>
            <person name="Strausberg R.L."/>
            <person name="Nelson K.E."/>
        </authorList>
    </citation>
    <scope>NUCLEOTIDE SEQUENCE [LARGE SCALE GENOMIC DNA]</scope>
    <source>
        <strain evidence="1 2">RM3268</strain>
    </source>
</reference>
<proteinExistence type="predicted"/>
<dbReference type="AlphaFoldDB" id="C8PI74"/>
<dbReference type="EMBL" id="ACYG01000025">
    <property type="protein sequence ID" value="EEV17464.1"/>
    <property type="molecule type" value="Genomic_DNA"/>
</dbReference>
<evidence type="ECO:0000313" key="2">
    <source>
        <dbReference type="Proteomes" id="UP000005709"/>
    </source>
</evidence>
<gene>
    <name evidence="1" type="ORF">CAMGR0001_0055</name>
</gene>
<keyword evidence="2" id="KW-1185">Reference proteome</keyword>
<accession>C8PI74</accession>
<organism evidence="1 2">
    <name type="scientific">Campylobacter gracilis RM3268</name>
    <dbReference type="NCBI Taxonomy" id="553220"/>
    <lineage>
        <taxon>Bacteria</taxon>
        <taxon>Pseudomonadati</taxon>
        <taxon>Campylobacterota</taxon>
        <taxon>Epsilonproteobacteria</taxon>
        <taxon>Campylobacterales</taxon>
        <taxon>Campylobacteraceae</taxon>
        <taxon>Campylobacter</taxon>
    </lineage>
</organism>
<protein>
    <submittedName>
        <fullName evidence="1">Uncharacterized protein</fullName>
    </submittedName>
</protein>
<evidence type="ECO:0000313" key="1">
    <source>
        <dbReference type="EMBL" id="EEV17464.1"/>
    </source>
</evidence>
<comment type="caution">
    <text evidence="1">The sequence shown here is derived from an EMBL/GenBank/DDBJ whole genome shotgun (WGS) entry which is preliminary data.</text>
</comment>
<name>C8PI74_9BACT</name>
<sequence>MNSSKFLKFYNFTSAGFNSYKRHFAKLSQVFYGVSYFYKYQLSLSSSISFRA</sequence>